<dbReference type="CDD" id="cd22910">
    <property type="entry name" value="HFD_H2B"/>
    <property type="match status" value="1"/>
</dbReference>
<dbReference type="InterPro" id="IPR009072">
    <property type="entry name" value="Histone-fold"/>
</dbReference>
<gene>
    <name evidence="5" type="primary">LOC105311492</name>
</gene>
<proteinExistence type="inferred from homology"/>
<evidence type="ECO:0000313" key="5">
    <source>
        <dbReference type="RefSeq" id="XP_011385783.1"/>
    </source>
</evidence>
<dbReference type="SUPFAM" id="SSF47113">
    <property type="entry name" value="Histone-fold"/>
    <property type="match status" value="1"/>
</dbReference>
<dbReference type="SMART" id="SM00427">
    <property type="entry name" value="H2B"/>
    <property type="match status" value="1"/>
</dbReference>
<dbReference type="FunFam" id="1.10.20.10:FF:000043">
    <property type="entry name" value="Histone H2B"/>
    <property type="match status" value="1"/>
</dbReference>
<dbReference type="InterPro" id="IPR007125">
    <property type="entry name" value="H2A/H2B/H3"/>
</dbReference>
<protein>
    <submittedName>
        <fullName evidence="5">Histone H2B-like</fullName>
    </submittedName>
</protein>
<dbReference type="OrthoDB" id="9633318at2759"/>
<dbReference type="RefSeq" id="XP_011385783.1">
    <property type="nucleotide sequence ID" value="XM_011387481.1"/>
</dbReference>
<accession>A0A6P3S0L5</accession>
<dbReference type="GO" id="GO:0030527">
    <property type="term" value="F:structural constituent of chromatin"/>
    <property type="evidence" value="ECO:0007669"/>
    <property type="project" value="InterPro"/>
</dbReference>
<dbReference type="GO" id="GO:0000786">
    <property type="term" value="C:nucleosome"/>
    <property type="evidence" value="ECO:0007669"/>
    <property type="project" value="InterPro"/>
</dbReference>
<dbReference type="InterPro" id="IPR000558">
    <property type="entry name" value="Histone_H2B"/>
</dbReference>
<keyword evidence="4" id="KW-1185">Reference proteome</keyword>
<comment type="similarity">
    <text evidence="1">Belongs to the histone H2B family.</text>
</comment>
<dbReference type="GeneID" id="105311492"/>
<dbReference type="GO" id="GO:0005634">
    <property type="term" value="C:nucleus"/>
    <property type="evidence" value="ECO:0007669"/>
    <property type="project" value="UniProtKB-ARBA"/>
</dbReference>
<organism evidence="4 5">
    <name type="scientific">Pteropus vampyrus</name>
    <name type="common">Large flying fox</name>
    <dbReference type="NCBI Taxonomy" id="132908"/>
    <lineage>
        <taxon>Eukaryota</taxon>
        <taxon>Metazoa</taxon>
        <taxon>Chordata</taxon>
        <taxon>Craniata</taxon>
        <taxon>Vertebrata</taxon>
        <taxon>Euteleostomi</taxon>
        <taxon>Mammalia</taxon>
        <taxon>Eutheria</taxon>
        <taxon>Laurasiatheria</taxon>
        <taxon>Chiroptera</taxon>
        <taxon>Yinpterochiroptera</taxon>
        <taxon>Pteropodoidea</taxon>
        <taxon>Pteropodidae</taxon>
        <taxon>Pteropodinae</taxon>
        <taxon>Pteropus</taxon>
    </lineage>
</organism>
<reference evidence="5" key="1">
    <citation type="submission" date="2025-08" db="UniProtKB">
        <authorList>
            <consortium name="RefSeq"/>
        </authorList>
    </citation>
    <scope>IDENTIFICATION</scope>
    <source>
        <tissue evidence="5">Kidney</tissue>
    </source>
</reference>
<feature type="region of interest" description="Disordered" evidence="2">
    <location>
        <begin position="1"/>
        <end position="38"/>
    </location>
</feature>
<feature type="domain" description="Core Histone H2A/H2B/H3" evidence="3">
    <location>
        <begin position="32"/>
        <end position="105"/>
    </location>
</feature>
<evidence type="ECO:0000259" key="3">
    <source>
        <dbReference type="Pfam" id="PF00125"/>
    </source>
</evidence>
<dbReference type="Gene3D" id="1.10.20.10">
    <property type="entry name" value="Histone, subunit A"/>
    <property type="match status" value="1"/>
</dbReference>
<dbReference type="PRINTS" id="PR00621">
    <property type="entry name" value="HISTONEH2B"/>
</dbReference>
<dbReference type="Proteomes" id="UP000515202">
    <property type="component" value="Unplaced"/>
</dbReference>
<evidence type="ECO:0000256" key="1">
    <source>
        <dbReference type="ARBA" id="ARBA00006846"/>
    </source>
</evidence>
<dbReference type="AlphaFoldDB" id="A0A6P3S0L5"/>
<sequence length="147" mass="16326">MPAPASEASEGLLGTQKPTEAPPKAPDQKTPRRPRRRCSDTFTTYFPRVLKNVHQGPSLSREAVSVMDSFVEDIFQRIAEEASRLALSNQRATMTSRDIQTAVRLPLPGEMGKHALSEATKAVLRSSLCLIRQQIKCRSSYKNPSVF</sequence>
<dbReference type="Pfam" id="PF00125">
    <property type="entry name" value="Histone"/>
    <property type="match status" value="1"/>
</dbReference>
<dbReference type="KEGG" id="pvp:105311492"/>
<dbReference type="PANTHER" id="PTHR23428">
    <property type="entry name" value="HISTONE H2B"/>
    <property type="match status" value="1"/>
</dbReference>
<evidence type="ECO:0000256" key="2">
    <source>
        <dbReference type="SAM" id="MobiDB-lite"/>
    </source>
</evidence>
<evidence type="ECO:0000313" key="4">
    <source>
        <dbReference type="Proteomes" id="UP000515202"/>
    </source>
</evidence>
<dbReference type="GO" id="GO:0046982">
    <property type="term" value="F:protein heterodimerization activity"/>
    <property type="evidence" value="ECO:0007669"/>
    <property type="project" value="InterPro"/>
</dbReference>
<name>A0A6P3S0L5_PTEVA</name>
<dbReference type="GO" id="GO:0003677">
    <property type="term" value="F:DNA binding"/>
    <property type="evidence" value="ECO:0007669"/>
    <property type="project" value="InterPro"/>
</dbReference>